<proteinExistence type="predicted"/>
<keyword evidence="2" id="KW-0472">Membrane</keyword>
<keyword evidence="4" id="KW-1185">Reference proteome</keyword>
<gene>
    <name evidence="3" type="ORF">LG943_16155</name>
</gene>
<feature type="region of interest" description="Disordered" evidence="1">
    <location>
        <begin position="1"/>
        <end position="111"/>
    </location>
</feature>
<feature type="compositionally biased region" description="Low complexity" evidence="1">
    <location>
        <begin position="16"/>
        <end position="26"/>
    </location>
</feature>
<organism evidence="3 4">
    <name type="scientific">Streptomonospora mangrovi</name>
    <dbReference type="NCBI Taxonomy" id="2883123"/>
    <lineage>
        <taxon>Bacteria</taxon>
        <taxon>Bacillati</taxon>
        <taxon>Actinomycetota</taxon>
        <taxon>Actinomycetes</taxon>
        <taxon>Streptosporangiales</taxon>
        <taxon>Nocardiopsidaceae</taxon>
        <taxon>Streptomonospora</taxon>
    </lineage>
</organism>
<feature type="compositionally biased region" description="Low complexity" evidence="1">
    <location>
        <begin position="47"/>
        <end position="61"/>
    </location>
</feature>
<dbReference type="AlphaFoldDB" id="A0A9X3NLB1"/>
<keyword evidence="2" id="KW-0812">Transmembrane</keyword>
<feature type="compositionally biased region" description="Pro residues" evidence="1">
    <location>
        <begin position="73"/>
        <end position="88"/>
    </location>
</feature>
<evidence type="ECO:0000256" key="1">
    <source>
        <dbReference type="SAM" id="MobiDB-lite"/>
    </source>
</evidence>
<evidence type="ECO:0000313" key="3">
    <source>
        <dbReference type="EMBL" id="MDA0565834.1"/>
    </source>
</evidence>
<evidence type="ECO:0000313" key="4">
    <source>
        <dbReference type="Proteomes" id="UP001140076"/>
    </source>
</evidence>
<feature type="non-terminal residue" evidence="3">
    <location>
        <position position="1"/>
    </location>
</feature>
<feature type="compositionally biased region" description="Basic and acidic residues" evidence="1">
    <location>
        <begin position="138"/>
        <end position="154"/>
    </location>
</feature>
<evidence type="ECO:0000256" key="2">
    <source>
        <dbReference type="SAM" id="Phobius"/>
    </source>
</evidence>
<dbReference type="RefSeq" id="WP_270073093.1">
    <property type="nucleotide sequence ID" value="NZ_JAJAQC010000026.1"/>
</dbReference>
<feature type="compositionally biased region" description="Pro residues" evidence="1">
    <location>
        <begin position="1"/>
        <end position="15"/>
    </location>
</feature>
<accession>A0A9X3NLB1</accession>
<reference evidence="3" key="1">
    <citation type="submission" date="2021-10" db="EMBL/GenBank/DDBJ databases">
        <title>Streptomonospora sp. nov., isolated from mangrove soil.</title>
        <authorList>
            <person name="Chen X."/>
            <person name="Ge X."/>
            <person name="Liu W."/>
        </authorList>
    </citation>
    <scope>NUCLEOTIDE SEQUENCE</scope>
    <source>
        <strain evidence="3">S1-112</strain>
    </source>
</reference>
<name>A0A9X3NLB1_9ACTN</name>
<feature type="transmembrane region" description="Helical" evidence="2">
    <location>
        <begin position="188"/>
        <end position="209"/>
    </location>
</feature>
<dbReference type="Proteomes" id="UP001140076">
    <property type="component" value="Unassembled WGS sequence"/>
</dbReference>
<feature type="region of interest" description="Disordered" evidence="1">
    <location>
        <begin position="138"/>
        <end position="179"/>
    </location>
</feature>
<dbReference type="EMBL" id="JAJAQC010000026">
    <property type="protein sequence ID" value="MDA0565834.1"/>
    <property type="molecule type" value="Genomic_DNA"/>
</dbReference>
<comment type="caution">
    <text evidence="3">The sequence shown here is derived from an EMBL/GenBank/DDBJ whole genome shotgun (WGS) entry which is preliminary data.</text>
</comment>
<keyword evidence="2" id="KW-1133">Transmembrane helix</keyword>
<feature type="compositionally biased region" description="Pro residues" evidence="1">
    <location>
        <begin position="27"/>
        <end position="46"/>
    </location>
</feature>
<protein>
    <submittedName>
        <fullName evidence="3">Uncharacterized protein</fullName>
    </submittedName>
</protein>
<sequence length="390" mass="39018">GPAGVPPHGPHPGGPVPAALPAGLPAAPGPQAGPGPQAPPQPPPGTAPGMGAPGGPRTPTGGAEGMGAGPYGQPHPPTGHPGPPPNPNQPLQGRVVAPGTPTPPDVEEAPLFPADAGAQTQHIGAVADEDATQAINRVEDDFGGRPMFRDEAPPRRKSGPSTAEIDLSAIGDDDDDDYGGRSRLPRTLLMAAGFLVLLLIAGGGAFFLATGGLGGSGGPAAEAPDTPATLETGDLFPNSVDVAGEPYTLSVTDDTDACDTAAHGDYGAVLTDNNCQQVVRATYVNEDQTTAVTVGIAAMGSPDEAQTAQDAQDLETTQWFAGLQGEEGSGAERMDIAGGHGAGARWGPYLLFSLAAGSDGRVNDSRADQMAEVSEGFLEIPLESLGEQSG</sequence>